<dbReference type="InterPro" id="IPR023346">
    <property type="entry name" value="Lysozyme-like_dom_sf"/>
</dbReference>
<feature type="domain" description="Transglycosylase SLT" evidence="2">
    <location>
        <begin position="188"/>
        <end position="408"/>
    </location>
</feature>
<dbReference type="Proteomes" id="UP000178985">
    <property type="component" value="Unassembled WGS sequence"/>
</dbReference>
<dbReference type="InterPro" id="IPR031304">
    <property type="entry name" value="SLT_2"/>
</dbReference>
<dbReference type="EMBL" id="MFTO01000015">
    <property type="protein sequence ID" value="OGI63650.1"/>
    <property type="molecule type" value="Genomic_DNA"/>
</dbReference>
<accession>A0A1F6V1U3</accession>
<dbReference type="Gene3D" id="6.10.250.3150">
    <property type="match status" value="1"/>
</dbReference>
<protein>
    <recommendedName>
        <fullName evidence="2">Transglycosylase SLT domain-containing protein</fullName>
    </recommendedName>
</protein>
<dbReference type="SUPFAM" id="SSF90257">
    <property type="entry name" value="Myosin rod fragments"/>
    <property type="match status" value="1"/>
</dbReference>
<dbReference type="SUPFAM" id="SSF53955">
    <property type="entry name" value="Lysozyme-like"/>
    <property type="match status" value="1"/>
</dbReference>
<organism evidence="3 4">
    <name type="scientific">Candidatus Nomurabacteria bacterium RIFCSPHIGHO2_01_FULL_40_20</name>
    <dbReference type="NCBI Taxonomy" id="1801738"/>
    <lineage>
        <taxon>Bacteria</taxon>
        <taxon>Candidatus Nomuraibacteriota</taxon>
    </lineage>
</organism>
<evidence type="ECO:0000313" key="3">
    <source>
        <dbReference type="EMBL" id="OGI63650.1"/>
    </source>
</evidence>
<evidence type="ECO:0000259" key="2">
    <source>
        <dbReference type="Pfam" id="PF13406"/>
    </source>
</evidence>
<dbReference type="AlphaFoldDB" id="A0A1F6V1U3"/>
<feature type="coiled-coil region" evidence="1">
    <location>
        <begin position="42"/>
        <end position="69"/>
    </location>
</feature>
<name>A0A1F6V1U3_9BACT</name>
<comment type="caution">
    <text evidence="3">The sequence shown here is derived from an EMBL/GenBank/DDBJ whole genome shotgun (WGS) entry which is preliminary data.</text>
</comment>
<sequence length="456" mass="50277">MTRNIFIAFFVFVFSFFGLFLFKTNAAINCLLFTTSANTEDRKYCERELAQIEAQLAELLVKQKEQQKNTGTLVGDVNYLNSQINTLKTKVKARALAIAQLKVAIKEKVSTIDDLSKKIERQHESIAQLLRNTNDFDNENFIHLFLSDESLSDFYSDLESYASIKEAVKTSVDELLGIKGLTEEEKKQLEDKQNKEADAKYELENTQKKVAQSEAEKKVLLSISKQKEVEYQKLATQKKAEADRIRAALFPLRDSQAIPFGTALLYAENAEKKTGVRPAFVLAILQQESNMGANVGSCVITNLSTGETKGVNSGTIFINGIHPTRDLPVLQTIVESLGRNPLTTRVSCPIAGGGYGGAMGPAQFIPSTWNIIKARVAKALGKSLPDPWNPEDAIMASSTLLMDNGAAGGTYTAERTAALKYYAGGNWSKPANAFYGNQVMARVAQIQADIDLLYNQ</sequence>
<evidence type="ECO:0000256" key="1">
    <source>
        <dbReference type="SAM" id="Coils"/>
    </source>
</evidence>
<dbReference type="Gene3D" id="1.10.530.10">
    <property type="match status" value="1"/>
</dbReference>
<feature type="coiled-coil region" evidence="1">
    <location>
        <begin position="178"/>
        <end position="216"/>
    </location>
</feature>
<dbReference type="Pfam" id="PF13406">
    <property type="entry name" value="SLT_2"/>
    <property type="match status" value="1"/>
</dbReference>
<feature type="coiled-coil region" evidence="1">
    <location>
        <begin position="98"/>
        <end position="132"/>
    </location>
</feature>
<keyword evidence="1" id="KW-0175">Coiled coil</keyword>
<proteinExistence type="predicted"/>
<reference evidence="3 4" key="1">
    <citation type="journal article" date="2016" name="Nat. Commun.">
        <title>Thousands of microbial genomes shed light on interconnected biogeochemical processes in an aquifer system.</title>
        <authorList>
            <person name="Anantharaman K."/>
            <person name="Brown C.T."/>
            <person name="Hug L.A."/>
            <person name="Sharon I."/>
            <person name="Castelle C.J."/>
            <person name="Probst A.J."/>
            <person name="Thomas B.C."/>
            <person name="Singh A."/>
            <person name="Wilkins M.J."/>
            <person name="Karaoz U."/>
            <person name="Brodie E.L."/>
            <person name="Williams K.H."/>
            <person name="Hubbard S.S."/>
            <person name="Banfield J.F."/>
        </authorList>
    </citation>
    <scope>NUCLEOTIDE SEQUENCE [LARGE SCALE GENOMIC DNA]</scope>
</reference>
<evidence type="ECO:0000313" key="4">
    <source>
        <dbReference type="Proteomes" id="UP000178985"/>
    </source>
</evidence>
<gene>
    <name evidence="3" type="ORF">A2733_00620</name>
</gene>